<accession>A0ABN8YGC3</accession>
<reference evidence="1" key="1">
    <citation type="submission" date="2023-04" db="EMBL/GenBank/DDBJ databases">
        <authorList>
            <consortium name="ELIXIR-Norway"/>
        </authorList>
    </citation>
    <scope>NUCLEOTIDE SEQUENCE [LARGE SCALE GENOMIC DNA]</scope>
</reference>
<name>A0ABN8YGC3_RANTA</name>
<sequence>MCLVTEPCLTVCNPTDCSPPGSSVHGDSPGKNTGVGCHALLQTQGSNLCPMQWKHTLSHWTAGERPQNHKNSLQKSTVVKGHFFSKPKIFLDPERGVERWNANLLHKVFVQSDIKLSNFSTPWLTVLKY</sequence>
<evidence type="ECO:0000313" key="2">
    <source>
        <dbReference type="Proteomes" id="UP001176941"/>
    </source>
</evidence>
<dbReference type="Proteomes" id="UP001176941">
    <property type="component" value="Chromosome 2"/>
</dbReference>
<keyword evidence="2" id="KW-1185">Reference proteome</keyword>
<proteinExistence type="predicted"/>
<protein>
    <submittedName>
        <fullName evidence="1">Uncharacterized protein</fullName>
    </submittedName>
</protein>
<evidence type="ECO:0000313" key="1">
    <source>
        <dbReference type="EMBL" id="CAI9160615.1"/>
    </source>
</evidence>
<organism evidence="1 2">
    <name type="scientific">Rangifer tarandus platyrhynchus</name>
    <name type="common">Svalbard reindeer</name>
    <dbReference type="NCBI Taxonomy" id="3082113"/>
    <lineage>
        <taxon>Eukaryota</taxon>
        <taxon>Metazoa</taxon>
        <taxon>Chordata</taxon>
        <taxon>Craniata</taxon>
        <taxon>Vertebrata</taxon>
        <taxon>Euteleostomi</taxon>
        <taxon>Mammalia</taxon>
        <taxon>Eutheria</taxon>
        <taxon>Laurasiatheria</taxon>
        <taxon>Artiodactyla</taxon>
        <taxon>Ruminantia</taxon>
        <taxon>Pecora</taxon>
        <taxon>Cervidae</taxon>
        <taxon>Odocoileinae</taxon>
        <taxon>Rangifer</taxon>
    </lineage>
</organism>
<dbReference type="EMBL" id="OX459938">
    <property type="protein sequence ID" value="CAI9160615.1"/>
    <property type="molecule type" value="Genomic_DNA"/>
</dbReference>
<gene>
    <name evidence="1" type="ORF">MRATA1EN1_LOCUS9577</name>
</gene>